<organism evidence="3">
    <name type="scientific">Schistosoma curassoni</name>
    <dbReference type="NCBI Taxonomy" id="6186"/>
    <lineage>
        <taxon>Eukaryota</taxon>
        <taxon>Metazoa</taxon>
        <taxon>Spiralia</taxon>
        <taxon>Lophotrochozoa</taxon>
        <taxon>Platyhelminthes</taxon>
        <taxon>Trematoda</taxon>
        <taxon>Digenea</taxon>
        <taxon>Strigeidida</taxon>
        <taxon>Schistosomatoidea</taxon>
        <taxon>Schistosomatidae</taxon>
        <taxon>Schistosoma</taxon>
    </lineage>
</organism>
<reference evidence="1 2" key="2">
    <citation type="submission" date="2018-11" db="EMBL/GenBank/DDBJ databases">
        <authorList>
            <consortium name="Pathogen Informatics"/>
        </authorList>
    </citation>
    <scope>NUCLEOTIDE SEQUENCE [LARGE SCALE GENOMIC DNA]</scope>
    <source>
        <strain evidence="1">Dakar</strain>
        <strain evidence="2">Dakar, Senegal</strain>
    </source>
</reference>
<proteinExistence type="predicted"/>
<dbReference type="EMBL" id="UZAK01001660">
    <property type="protein sequence ID" value="VDO70757.1"/>
    <property type="molecule type" value="Genomic_DNA"/>
</dbReference>
<evidence type="ECO:0000313" key="1">
    <source>
        <dbReference type="EMBL" id="VDO70757.1"/>
    </source>
</evidence>
<protein>
    <submittedName>
        <fullName evidence="1 3">Uncharacterized protein</fullName>
    </submittedName>
</protein>
<keyword evidence="2" id="KW-1185">Reference proteome</keyword>
<dbReference type="Proteomes" id="UP000279833">
    <property type="component" value="Unassembled WGS sequence"/>
</dbReference>
<sequence length="36" mass="4438">MMNNISLFSYFFFRYPSWIIHFGYIGRYCGLYCITL</sequence>
<reference evidence="3" key="1">
    <citation type="submission" date="2016-06" db="UniProtKB">
        <authorList>
            <consortium name="WormBaseParasite"/>
        </authorList>
    </citation>
    <scope>IDENTIFICATION</scope>
</reference>
<gene>
    <name evidence="1" type="ORF">SCUD_LOCUS1895</name>
</gene>
<name>A0A183JGS2_9TREM</name>
<evidence type="ECO:0000313" key="3">
    <source>
        <dbReference type="WBParaSite" id="SCUD_0000189401-mRNA-1"/>
    </source>
</evidence>
<evidence type="ECO:0000313" key="2">
    <source>
        <dbReference type="Proteomes" id="UP000279833"/>
    </source>
</evidence>
<dbReference type="WBParaSite" id="SCUD_0000189401-mRNA-1">
    <property type="protein sequence ID" value="SCUD_0000189401-mRNA-1"/>
    <property type="gene ID" value="SCUD_0000189401"/>
</dbReference>
<dbReference type="AlphaFoldDB" id="A0A183JGS2"/>
<accession>A0A183JGS2</accession>